<proteinExistence type="predicted"/>
<organism evidence="3 4">
    <name type="scientific">Coleophoma cylindrospora</name>
    <dbReference type="NCBI Taxonomy" id="1849047"/>
    <lineage>
        <taxon>Eukaryota</taxon>
        <taxon>Fungi</taxon>
        <taxon>Dikarya</taxon>
        <taxon>Ascomycota</taxon>
        <taxon>Pezizomycotina</taxon>
        <taxon>Leotiomycetes</taxon>
        <taxon>Helotiales</taxon>
        <taxon>Dermateaceae</taxon>
        <taxon>Coleophoma</taxon>
    </lineage>
</organism>
<dbReference type="PANTHER" id="PTHR42109">
    <property type="entry name" value="UNPLACED GENOMIC SCAFFOLD UM_SCAF_CONTIG_1.265, WHOLE GENOME SHOTGUN SEQUENCE"/>
    <property type="match status" value="1"/>
</dbReference>
<feature type="transmembrane region" description="Helical" evidence="1">
    <location>
        <begin position="139"/>
        <end position="159"/>
    </location>
</feature>
<gene>
    <name evidence="3" type="ORF">BP6252_01223</name>
</gene>
<keyword evidence="1" id="KW-0472">Membrane</keyword>
<reference evidence="3 4" key="1">
    <citation type="journal article" date="2018" name="IMA Fungus">
        <title>IMA Genome-F 9: Draft genome sequence of Annulohypoxylon stygium, Aspergillus mulundensis, Berkeleyomyces basicola (syn. Thielaviopsis basicola), Ceratocystis smalleyi, two Cercospora beticola strains, Coleophoma cylindrospora, Fusarium fracticaudum, Phialophora cf. hyalina, and Morchella septimelata.</title>
        <authorList>
            <person name="Wingfield B.D."/>
            <person name="Bills G.F."/>
            <person name="Dong Y."/>
            <person name="Huang W."/>
            <person name="Nel W.J."/>
            <person name="Swalarsk-Parry B.S."/>
            <person name="Vaghefi N."/>
            <person name="Wilken P.M."/>
            <person name="An Z."/>
            <person name="de Beer Z.W."/>
            <person name="De Vos L."/>
            <person name="Chen L."/>
            <person name="Duong T.A."/>
            <person name="Gao Y."/>
            <person name="Hammerbacher A."/>
            <person name="Kikkert J.R."/>
            <person name="Li Y."/>
            <person name="Li H."/>
            <person name="Li K."/>
            <person name="Li Q."/>
            <person name="Liu X."/>
            <person name="Ma X."/>
            <person name="Naidoo K."/>
            <person name="Pethybridge S.J."/>
            <person name="Sun J."/>
            <person name="Steenkamp E.T."/>
            <person name="van der Nest M.A."/>
            <person name="van Wyk S."/>
            <person name="Wingfield M.J."/>
            <person name="Xiong C."/>
            <person name="Yue Q."/>
            <person name="Zhang X."/>
        </authorList>
    </citation>
    <scope>NUCLEOTIDE SEQUENCE [LARGE SCALE GENOMIC DNA]</scope>
    <source>
        <strain evidence="3 4">BP6252</strain>
    </source>
</reference>
<evidence type="ECO:0000259" key="2">
    <source>
        <dbReference type="Pfam" id="PF24800"/>
    </source>
</evidence>
<dbReference type="EMBL" id="PDLM01000001">
    <property type="protein sequence ID" value="RDW89191.1"/>
    <property type="molecule type" value="Genomic_DNA"/>
</dbReference>
<accession>A0A3D8SSN9</accession>
<keyword evidence="1" id="KW-0812">Transmembrane</keyword>
<feature type="transmembrane region" description="Helical" evidence="1">
    <location>
        <begin position="171"/>
        <end position="193"/>
    </location>
</feature>
<feature type="transmembrane region" description="Helical" evidence="1">
    <location>
        <begin position="205"/>
        <end position="226"/>
    </location>
</feature>
<feature type="transmembrane region" description="Helical" evidence="1">
    <location>
        <begin position="101"/>
        <end position="127"/>
    </location>
</feature>
<dbReference type="Proteomes" id="UP000256645">
    <property type="component" value="Unassembled WGS sequence"/>
</dbReference>
<feature type="transmembrane region" description="Helical" evidence="1">
    <location>
        <begin position="36"/>
        <end position="57"/>
    </location>
</feature>
<dbReference type="InterPro" id="IPR056119">
    <property type="entry name" value="DUF7702"/>
</dbReference>
<protein>
    <recommendedName>
        <fullName evidence="2">DUF7702 domain-containing protein</fullName>
    </recommendedName>
</protein>
<feature type="domain" description="DUF7702" evidence="2">
    <location>
        <begin position="6"/>
        <end position="231"/>
    </location>
</feature>
<dbReference type="OrthoDB" id="2560628at2759"/>
<dbReference type="PANTHER" id="PTHR42109:SF2">
    <property type="entry name" value="INTEGRAL MEMBRANE PROTEIN"/>
    <property type="match status" value="1"/>
</dbReference>
<keyword evidence="1" id="KW-1133">Transmembrane helix</keyword>
<feature type="transmembrane region" description="Helical" evidence="1">
    <location>
        <begin position="69"/>
        <end position="89"/>
    </location>
</feature>
<name>A0A3D8SSN9_9HELO</name>
<comment type="caution">
    <text evidence="3">The sequence shown here is derived from an EMBL/GenBank/DDBJ whole genome shotgun (WGS) entry which is preliminary data.</text>
</comment>
<evidence type="ECO:0000313" key="3">
    <source>
        <dbReference type="EMBL" id="RDW89191.1"/>
    </source>
</evidence>
<sequence length="270" mass="29555">MLHTETGQLAAAELAIYLILILPVAFCAFKHSWQGALGWGYLFAFCTLRIVGSALQLRNDSSGITSSSTSIISGIGLSPLMLSFVGILHESNHYIRGSKPALLTIIPALIFHIVVVGAMVLIILGYQSNQNQGPALQKVGYILFVIIFLAVALLTSLSWRTTNRGNGPQKLLLAITLALPFLGVRVFYSLVSAFDHEINAYTGPIAYRICLAVLMEFVMVIVFAVFGTMSRNLRAEEQLYSTTGENASDHDVELVPEGGNRKRWLQARRV</sequence>
<dbReference type="Pfam" id="PF24800">
    <property type="entry name" value="DUF7702"/>
    <property type="match status" value="1"/>
</dbReference>
<keyword evidence="4" id="KW-1185">Reference proteome</keyword>
<dbReference type="AlphaFoldDB" id="A0A3D8SSN9"/>
<evidence type="ECO:0000256" key="1">
    <source>
        <dbReference type="SAM" id="Phobius"/>
    </source>
</evidence>
<evidence type="ECO:0000313" key="4">
    <source>
        <dbReference type="Proteomes" id="UP000256645"/>
    </source>
</evidence>
<feature type="transmembrane region" description="Helical" evidence="1">
    <location>
        <begin position="6"/>
        <end position="29"/>
    </location>
</feature>